<evidence type="ECO:0000313" key="3">
    <source>
        <dbReference type="EMBL" id="TQJ10668.1"/>
    </source>
</evidence>
<dbReference type="SUPFAM" id="SSF53474">
    <property type="entry name" value="alpha/beta-Hydrolases"/>
    <property type="match status" value="1"/>
</dbReference>
<dbReference type="InterPro" id="IPR050583">
    <property type="entry name" value="Mycobacterial_A85_antigen"/>
</dbReference>
<dbReference type="Proteomes" id="UP000317893">
    <property type="component" value="Unassembled WGS sequence"/>
</dbReference>
<dbReference type="EMBL" id="VFMN01000001">
    <property type="protein sequence ID" value="TQJ10668.1"/>
    <property type="molecule type" value="Genomic_DNA"/>
</dbReference>
<evidence type="ECO:0000256" key="2">
    <source>
        <dbReference type="SAM" id="Phobius"/>
    </source>
</evidence>
<keyword evidence="4" id="KW-1185">Reference proteome</keyword>
<proteinExistence type="predicted"/>
<protein>
    <submittedName>
        <fullName evidence="3">Enterochelin esterase-like enzyme</fullName>
    </submittedName>
</protein>
<dbReference type="InterPro" id="IPR029058">
    <property type="entry name" value="AB_hydrolase_fold"/>
</dbReference>
<feature type="transmembrane region" description="Helical" evidence="2">
    <location>
        <begin position="12"/>
        <end position="30"/>
    </location>
</feature>
<dbReference type="PANTHER" id="PTHR48098">
    <property type="entry name" value="ENTEROCHELIN ESTERASE-RELATED"/>
    <property type="match status" value="1"/>
</dbReference>
<dbReference type="GO" id="GO:0016747">
    <property type="term" value="F:acyltransferase activity, transferring groups other than amino-acyl groups"/>
    <property type="evidence" value="ECO:0007669"/>
    <property type="project" value="TreeGrafter"/>
</dbReference>
<evidence type="ECO:0000313" key="4">
    <source>
        <dbReference type="Proteomes" id="UP000317893"/>
    </source>
</evidence>
<feature type="transmembrane region" description="Helical" evidence="2">
    <location>
        <begin position="42"/>
        <end position="62"/>
    </location>
</feature>
<name>A0A542E5Q8_9MICO</name>
<evidence type="ECO:0000256" key="1">
    <source>
        <dbReference type="SAM" id="MobiDB-lite"/>
    </source>
</evidence>
<dbReference type="Gene3D" id="3.40.50.1820">
    <property type="entry name" value="alpha/beta hydrolase"/>
    <property type="match status" value="1"/>
</dbReference>
<keyword evidence="2" id="KW-0812">Transmembrane</keyword>
<accession>A0A542E5Q8</accession>
<feature type="region of interest" description="Disordered" evidence="1">
    <location>
        <begin position="91"/>
        <end position="118"/>
    </location>
</feature>
<reference evidence="3 4" key="1">
    <citation type="submission" date="2019-06" db="EMBL/GenBank/DDBJ databases">
        <title>Sequencing the genomes of 1000 actinobacteria strains.</title>
        <authorList>
            <person name="Klenk H.-P."/>
        </authorList>
    </citation>
    <scope>NUCLEOTIDE SEQUENCE [LARGE SCALE GENOMIC DNA]</scope>
    <source>
        <strain evidence="3 4">DSM 18607</strain>
    </source>
</reference>
<comment type="caution">
    <text evidence="3">The sequence shown here is derived from an EMBL/GenBank/DDBJ whole genome shotgun (WGS) entry which is preliminary data.</text>
</comment>
<organism evidence="3 4">
    <name type="scientific">Lapillicoccus jejuensis</name>
    <dbReference type="NCBI Taxonomy" id="402171"/>
    <lineage>
        <taxon>Bacteria</taxon>
        <taxon>Bacillati</taxon>
        <taxon>Actinomycetota</taxon>
        <taxon>Actinomycetes</taxon>
        <taxon>Micrococcales</taxon>
        <taxon>Intrasporangiaceae</taxon>
        <taxon>Lapillicoccus</taxon>
    </lineage>
</organism>
<dbReference type="RefSeq" id="WP_141849857.1">
    <property type="nucleotide sequence ID" value="NZ_BAAAPR010000012.1"/>
</dbReference>
<dbReference type="Pfam" id="PF00756">
    <property type="entry name" value="Esterase"/>
    <property type="match status" value="1"/>
</dbReference>
<keyword evidence="2" id="KW-0472">Membrane</keyword>
<sequence length="394" mass="40643">MGPLAIDSPLVLGLAVALAVVGLLAAALLSSRTRRTLRGFTARLGLHLLVAALVLLVAGVALNDQYGFYASWSDLLGRSGAVDQAAAGAAPGQALRDPVPGATPSGTPTTVDLRRPALPDPGRRRQLFTVHGAASGLTGRVAVLLPADYEQPATAGRSYPVVYALAGYPATPTTWFDSTSMPAIVDGLTASGTLARAVIASPQLEIPTGRDTECVDGGHGRPAVETFLAQDVPSFLEAHLRLRTDRASWTTLGYSMGGWCAAVLTMRHPSTFGSALVLGGYFQPLFDPSYAPFAPSSAAAAGYDLEALAATRPPPVAMWVFTSRSDGTSYPTTRRFLAAARAPLSVTSVVQGDSGHRMSVWLDALPTALAWLAATVPGWAGGGSPSPTAGPTSS</sequence>
<keyword evidence="2" id="KW-1133">Transmembrane helix</keyword>
<gene>
    <name evidence="3" type="ORF">FB458_3797</name>
</gene>
<dbReference type="InterPro" id="IPR000801">
    <property type="entry name" value="Esterase-like"/>
</dbReference>
<dbReference type="AlphaFoldDB" id="A0A542E5Q8"/>
<dbReference type="OrthoDB" id="3723842at2"/>
<dbReference type="PANTHER" id="PTHR48098:SF1">
    <property type="entry name" value="DIACYLGLYCEROL ACYLTRANSFERASE_MYCOLYLTRANSFERASE AG85A"/>
    <property type="match status" value="1"/>
</dbReference>